<organism evidence="2">
    <name type="scientific">Leptospira borgpetersenii serovar Ballum</name>
    <dbReference type="NCBI Taxonomy" id="280505"/>
    <lineage>
        <taxon>Bacteria</taxon>
        <taxon>Pseudomonadati</taxon>
        <taxon>Spirochaetota</taxon>
        <taxon>Spirochaetia</taxon>
        <taxon>Leptospirales</taxon>
        <taxon>Leptospiraceae</taxon>
        <taxon>Leptospira</taxon>
    </lineage>
</organism>
<dbReference type="InterPro" id="IPR011055">
    <property type="entry name" value="Dup_hybrid_motif"/>
</dbReference>
<evidence type="ECO:0000313" key="2">
    <source>
        <dbReference type="EMBL" id="ALO26936.1"/>
    </source>
</evidence>
<dbReference type="PANTHER" id="PTHR21666">
    <property type="entry name" value="PEPTIDASE-RELATED"/>
    <property type="match status" value="1"/>
</dbReference>
<dbReference type="RefSeq" id="WP_002740784.1">
    <property type="nucleotide sequence ID" value="NZ_CP012029.1"/>
</dbReference>
<reference evidence="2 3" key="1">
    <citation type="journal article" date="2015" name="PLoS Negl. Trop. Dis.">
        <title>Distribution of Plasmids in Distinct Leptospira Pathogenic Species.</title>
        <authorList>
            <person name="Wang Y."/>
            <person name="Zhuang X."/>
            <person name="Zhong Y."/>
            <person name="Zhang C."/>
            <person name="Zhang Y."/>
            <person name="Zeng L."/>
            <person name="Zhu Y."/>
            <person name="He P."/>
            <person name="Dong K."/>
            <person name="Pal U."/>
            <person name="Guo X."/>
            <person name="Qin J."/>
        </authorList>
    </citation>
    <scope>NUCLEOTIDE SEQUENCE [LARGE SCALE GENOMIC DNA]</scope>
    <source>
        <strain evidence="2 3">56604</strain>
    </source>
</reference>
<dbReference type="InterPro" id="IPR016047">
    <property type="entry name" value="M23ase_b-sheet_dom"/>
</dbReference>
<dbReference type="Pfam" id="PF01551">
    <property type="entry name" value="Peptidase_M23"/>
    <property type="match status" value="1"/>
</dbReference>
<proteinExistence type="predicted"/>
<dbReference type="GO" id="GO:0004222">
    <property type="term" value="F:metalloendopeptidase activity"/>
    <property type="evidence" value="ECO:0007669"/>
    <property type="project" value="TreeGrafter"/>
</dbReference>
<dbReference type="SUPFAM" id="SSF51261">
    <property type="entry name" value="Duplicated hybrid motif"/>
    <property type="match status" value="1"/>
</dbReference>
<dbReference type="EMBL" id="CP012029">
    <property type="protein sequence ID" value="ALO26936.1"/>
    <property type="molecule type" value="Genomic_DNA"/>
</dbReference>
<sequence>MKKIKRNSTLLAVISLVAIGFLLPESFTMPVEGANRSSYHSDSFWFYPWGKSITHKGVDIFAKQGKEVRSSVSGIVIFSGNIDMGGNVVFVLGPKWKIHYYAHLKESEVPAFFIVYKGSKIGSVGNTGNAIGKPPHLHYAIVTLFPYLWLADQSIEGWKKIFYLNPIPYLKGNERKSL</sequence>
<dbReference type="CDD" id="cd12797">
    <property type="entry name" value="M23_peptidase"/>
    <property type="match status" value="1"/>
</dbReference>
<evidence type="ECO:0000313" key="3">
    <source>
        <dbReference type="Proteomes" id="UP000058857"/>
    </source>
</evidence>
<dbReference type="AlphaFoldDB" id="A0A0E3B2B2"/>
<feature type="domain" description="M23ase beta-sheet core" evidence="1">
    <location>
        <begin position="54"/>
        <end position="141"/>
    </location>
</feature>
<accession>A0A0E3B2B2</accession>
<evidence type="ECO:0000259" key="1">
    <source>
        <dbReference type="Pfam" id="PF01551"/>
    </source>
</evidence>
<name>A0A0E3B2B2_LEPBO</name>
<protein>
    <submittedName>
        <fullName evidence="2">Peptidase, M23 family</fullName>
    </submittedName>
</protein>
<dbReference type="PANTHER" id="PTHR21666:SF268">
    <property type="entry name" value="PEPTIDASE M23 DOMAIN-CONTAINING PROTEIN"/>
    <property type="match status" value="1"/>
</dbReference>
<gene>
    <name evidence="2" type="ORF">LBBP_02713</name>
</gene>
<dbReference type="Gene3D" id="2.70.70.10">
    <property type="entry name" value="Glucose Permease (Domain IIA)"/>
    <property type="match status" value="1"/>
</dbReference>
<dbReference type="InterPro" id="IPR050570">
    <property type="entry name" value="Cell_wall_metabolism_enzyme"/>
</dbReference>
<dbReference type="PATRIC" id="fig|280505.15.peg.2650"/>
<dbReference type="Proteomes" id="UP000058857">
    <property type="component" value="Chromosome 1"/>
</dbReference>